<dbReference type="RefSeq" id="WP_044050586.1">
    <property type="nucleotide sequence ID" value="NZ_CP003984.1"/>
</dbReference>
<dbReference type="InterPro" id="IPR000073">
    <property type="entry name" value="AB_hydrolase_1"/>
</dbReference>
<dbReference type="GO" id="GO:0016787">
    <property type="term" value="F:hydrolase activity"/>
    <property type="evidence" value="ECO:0007669"/>
    <property type="project" value="UniProtKB-KW"/>
</dbReference>
<feature type="domain" description="AB hydrolase-1" evidence="1">
    <location>
        <begin position="3"/>
        <end position="226"/>
    </location>
</feature>
<sequence>MIPLVFVHGFMGGSAQWDGQVAALAGVPVIALDLPGYGKNAHLEACRDIVDFAHWALDELERQNVARFHLLGHSMGGMIAQEMAALAPDRIVRLVLYGTGGQGILPGRFETIETSKSRVATDGVRNTARRIAATWFLDCEQAPGFEACAAIAQMAGKQSLLAGLDAMNRWDGEARLHDIIAQTLVIWGDRDRTYPWPQVQKLWQAIPNTSLAVIPNCAHVPHLESPDVFNAILKGFVTKA</sequence>
<dbReference type="EMBL" id="CP003984">
    <property type="protein sequence ID" value="AII87969.1"/>
    <property type="molecule type" value="Genomic_DNA"/>
</dbReference>
<dbReference type="SUPFAM" id="SSF53474">
    <property type="entry name" value="alpha/beta-Hydrolases"/>
    <property type="match status" value="1"/>
</dbReference>
<dbReference type="PANTHER" id="PTHR43798">
    <property type="entry name" value="MONOACYLGLYCEROL LIPASE"/>
    <property type="match status" value="1"/>
</dbReference>
<reference evidence="2 3" key="1">
    <citation type="journal article" date="2014" name="ISME J.">
        <title>Adaptation of an abundant Roseobacter RCA organism to pelagic systems revealed by genomic and transcriptomic analyses.</title>
        <authorList>
            <person name="Voget S."/>
            <person name="Wemheuer B."/>
            <person name="Brinkhoff T."/>
            <person name="Vollmers J."/>
            <person name="Dietrich S."/>
            <person name="Giebel H.A."/>
            <person name="Beardsley C."/>
            <person name="Sardemann C."/>
            <person name="Bakenhus I."/>
            <person name="Billerbeck S."/>
            <person name="Daniel R."/>
            <person name="Simon M."/>
        </authorList>
    </citation>
    <scope>NUCLEOTIDE SEQUENCE [LARGE SCALE GENOMIC DNA]</scope>
    <source>
        <strain evidence="2 3">RCA23</strain>
    </source>
</reference>
<dbReference type="InterPro" id="IPR050266">
    <property type="entry name" value="AB_hydrolase_sf"/>
</dbReference>
<organism evidence="2 3">
    <name type="scientific">Planktomarina temperata RCA23</name>
    <dbReference type="NCBI Taxonomy" id="666509"/>
    <lineage>
        <taxon>Bacteria</taxon>
        <taxon>Pseudomonadati</taxon>
        <taxon>Pseudomonadota</taxon>
        <taxon>Alphaproteobacteria</taxon>
        <taxon>Rhodobacterales</taxon>
        <taxon>Paracoccaceae</taxon>
        <taxon>Planktomarina</taxon>
    </lineage>
</organism>
<keyword evidence="2" id="KW-0378">Hydrolase</keyword>
<evidence type="ECO:0000313" key="2">
    <source>
        <dbReference type="EMBL" id="AII87969.1"/>
    </source>
</evidence>
<evidence type="ECO:0000259" key="1">
    <source>
        <dbReference type="Pfam" id="PF00561"/>
    </source>
</evidence>
<keyword evidence="3" id="KW-1185">Reference proteome</keyword>
<dbReference type="KEGG" id="ptp:RCA23_c24470"/>
<proteinExistence type="predicted"/>
<evidence type="ECO:0000313" key="3">
    <source>
        <dbReference type="Proteomes" id="UP000028680"/>
    </source>
</evidence>
<dbReference type="Proteomes" id="UP000028680">
    <property type="component" value="Chromosome"/>
</dbReference>
<name>A0AAN0VJB2_9RHOB</name>
<gene>
    <name evidence="2" type="ORF">RCA23_c24470</name>
</gene>
<dbReference type="InterPro" id="IPR029058">
    <property type="entry name" value="AB_hydrolase_fold"/>
</dbReference>
<dbReference type="PRINTS" id="PR00111">
    <property type="entry name" value="ABHYDROLASE"/>
</dbReference>
<accession>A0AAN0VJB2</accession>
<dbReference type="Gene3D" id="3.40.50.1820">
    <property type="entry name" value="alpha/beta hydrolase"/>
    <property type="match status" value="1"/>
</dbReference>
<dbReference type="Pfam" id="PF00561">
    <property type="entry name" value="Abhydrolase_1"/>
    <property type="match status" value="1"/>
</dbReference>
<dbReference type="AlphaFoldDB" id="A0AAN0VJB2"/>
<protein>
    <submittedName>
        <fullName evidence="2">Hydrolase</fullName>
    </submittedName>
</protein>